<dbReference type="SMART" id="SM00345">
    <property type="entry name" value="HTH_GNTR"/>
    <property type="match status" value="1"/>
</dbReference>
<dbReference type="SUPFAM" id="SSF48008">
    <property type="entry name" value="GntR ligand-binding domain-like"/>
    <property type="match status" value="1"/>
</dbReference>
<dbReference type="InterPro" id="IPR036390">
    <property type="entry name" value="WH_DNA-bd_sf"/>
</dbReference>
<dbReference type="InterPro" id="IPR008920">
    <property type="entry name" value="TF_FadR/GntR_C"/>
</dbReference>
<organism evidence="5 6">
    <name type="scientific">Ferviditalea candida</name>
    <dbReference type="NCBI Taxonomy" id="3108399"/>
    <lineage>
        <taxon>Bacteria</taxon>
        <taxon>Bacillati</taxon>
        <taxon>Bacillota</taxon>
        <taxon>Bacilli</taxon>
        <taxon>Bacillales</taxon>
        <taxon>Paenibacillaceae</taxon>
        <taxon>Ferviditalea</taxon>
    </lineage>
</organism>
<comment type="caution">
    <text evidence="5">The sequence shown here is derived from an EMBL/GenBank/DDBJ whole genome shotgun (WGS) entry which is preliminary data.</text>
</comment>
<dbReference type="Pfam" id="PF00392">
    <property type="entry name" value="GntR"/>
    <property type="match status" value="1"/>
</dbReference>
<evidence type="ECO:0000259" key="4">
    <source>
        <dbReference type="PROSITE" id="PS50949"/>
    </source>
</evidence>
<feature type="domain" description="HTH gntR-type" evidence="4">
    <location>
        <begin position="10"/>
        <end position="77"/>
    </location>
</feature>
<dbReference type="InterPro" id="IPR000524">
    <property type="entry name" value="Tscrpt_reg_HTH_GntR"/>
</dbReference>
<name>A0ABU5ZM88_9BACL</name>
<evidence type="ECO:0000256" key="2">
    <source>
        <dbReference type="ARBA" id="ARBA00023125"/>
    </source>
</evidence>
<dbReference type="Gene3D" id="1.10.10.10">
    <property type="entry name" value="Winged helix-like DNA-binding domain superfamily/Winged helix DNA-binding domain"/>
    <property type="match status" value="1"/>
</dbReference>
<dbReference type="PANTHER" id="PTHR43537">
    <property type="entry name" value="TRANSCRIPTIONAL REGULATOR, GNTR FAMILY"/>
    <property type="match status" value="1"/>
</dbReference>
<gene>
    <name evidence="5" type="ORF">VF724_18420</name>
</gene>
<dbReference type="CDD" id="cd07377">
    <property type="entry name" value="WHTH_GntR"/>
    <property type="match status" value="1"/>
</dbReference>
<sequence>MDQFSVEKSVPYYDQIYYSIKQMIMQGVFKPGERIYEAKMARDFKVSRSPVREAVRALEKEGLLFIDDKSRVTVYKPTLGDMEDIYQCRIILESLAAKLAARLASNRELKEIETTLVQTRKYIEEKNPQRSETIIALNSRFHDLIIQFSQNKRLQKQLYDLRSLSYYYRVLNFQGKNRDWTIFNEHKGIFEAIKERDEEKAGARMSDHVTHDMHNLIKMLDGKLD</sequence>
<keyword evidence="6" id="KW-1185">Reference proteome</keyword>
<dbReference type="InterPro" id="IPR036388">
    <property type="entry name" value="WH-like_DNA-bd_sf"/>
</dbReference>
<dbReference type="InterPro" id="IPR011711">
    <property type="entry name" value="GntR_C"/>
</dbReference>
<dbReference type="Proteomes" id="UP001310386">
    <property type="component" value="Unassembled WGS sequence"/>
</dbReference>
<dbReference type="PANTHER" id="PTHR43537:SF47">
    <property type="entry name" value="REGULATORY PROTEIN GNTR HTH"/>
    <property type="match status" value="1"/>
</dbReference>
<evidence type="ECO:0000313" key="6">
    <source>
        <dbReference type="Proteomes" id="UP001310386"/>
    </source>
</evidence>
<dbReference type="RefSeq" id="WP_371755743.1">
    <property type="nucleotide sequence ID" value="NZ_JAYJLD010000042.1"/>
</dbReference>
<evidence type="ECO:0000256" key="3">
    <source>
        <dbReference type="ARBA" id="ARBA00023163"/>
    </source>
</evidence>
<dbReference type="Pfam" id="PF07729">
    <property type="entry name" value="FCD"/>
    <property type="match status" value="1"/>
</dbReference>
<reference evidence="5" key="1">
    <citation type="submission" date="2023-12" db="EMBL/GenBank/DDBJ databases">
        <title>Fervidustalea candida gen. nov., sp. nov., a novel member of the family Paenibacillaceae isolated from a geothermal area.</title>
        <authorList>
            <person name="Li W.-J."/>
            <person name="Jiao J.-Y."/>
            <person name="Chen Y."/>
        </authorList>
    </citation>
    <scope>NUCLEOTIDE SEQUENCE</scope>
    <source>
        <strain evidence="5">SYSU GA230002</strain>
    </source>
</reference>
<dbReference type="Gene3D" id="1.20.120.530">
    <property type="entry name" value="GntR ligand-binding domain-like"/>
    <property type="match status" value="1"/>
</dbReference>
<evidence type="ECO:0000256" key="1">
    <source>
        <dbReference type="ARBA" id="ARBA00023015"/>
    </source>
</evidence>
<keyword evidence="2" id="KW-0238">DNA-binding</keyword>
<dbReference type="PROSITE" id="PS50949">
    <property type="entry name" value="HTH_GNTR"/>
    <property type="match status" value="1"/>
</dbReference>
<dbReference type="SUPFAM" id="SSF46785">
    <property type="entry name" value="Winged helix' DNA-binding domain"/>
    <property type="match status" value="1"/>
</dbReference>
<proteinExistence type="predicted"/>
<dbReference type="EMBL" id="JAYJLD010000042">
    <property type="protein sequence ID" value="MEB3103615.1"/>
    <property type="molecule type" value="Genomic_DNA"/>
</dbReference>
<protein>
    <submittedName>
        <fullName evidence="5">GntR family transcriptional regulator</fullName>
    </submittedName>
</protein>
<evidence type="ECO:0000313" key="5">
    <source>
        <dbReference type="EMBL" id="MEB3103615.1"/>
    </source>
</evidence>
<keyword evidence="3" id="KW-0804">Transcription</keyword>
<keyword evidence="1" id="KW-0805">Transcription regulation</keyword>
<dbReference type="SMART" id="SM00895">
    <property type="entry name" value="FCD"/>
    <property type="match status" value="1"/>
</dbReference>
<accession>A0ABU5ZM88</accession>